<gene>
    <name evidence="2" type="ORF">ENF32_05165</name>
</gene>
<evidence type="ECO:0000259" key="1">
    <source>
        <dbReference type="Pfam" id="PF01863"/>
    </source>
</evidence>
<dbReference type="CDD" id="cd07344">
    <property type="entry name" value="M48_yhfN_like"/>
    <property type="match status" value="1"/>
</dbReference>
<comment type="caution">
    <text evidence="2">The sequence shown here is derived from an EMBL/GenBank/DDBJ whole genome shotgun (WGS) entry which is preliminary data.</text>
</comment>
<reference evidence="2" key="1">
    <citation type="journal article" date="2020" name="mSystems">
        <title>Genome- and Community-Level Interaction Insights into Carbon Utilization and Element Cycling Functions of Hydrothermarchaeota in Hydrothermal Sediment.</title>
        <authorList>
            <person name="Zhou Z."/>
            <person name="Liu Y."/>
            <person name="Xu W."/>
            <person name="Pan J."/>
            <person name="Luo Z.H."/>
            <person name="Li M."/>
        </authorList>
    </citation>
    <scope>NUCLEOTIDE SEQUENCE [LARGE SCALE GENOMIC DNA]</scope>
    <source>
        <strain evidence="2">HyVt-115</strain>
    </source>
</reference>
<dbReference type="PANTHER" id="PTHR30399">
    <property type="entry name" value="UNCHARACTERIZED PROTEIN YGJP"/>
    <property type="match status" value="1"/>
</dbReference>
<dbReference type="EMBL" id="DQWS01000189">
    <property type="protein sequence ID" value="HDD53439.1"/>
    <property type="molecule type" value="Genomic_DNA"/>
</dbReference>
<feature type="domain" description="YgjP-like metallopeptidase" evidence="1">
    <location>
        <begin position="68"/>
        <end position="169"/>
    </location>
</feature>
<dbReference type="InterPro" id="IPR002725">
    <property type="entry name" value="YgjP-like_metallopeptidase"/>
</dbReference>
<protein>
    <submittedName>
        <fullName evidence="2">M48 family peptidase</fullName>
    </submittedName>
</protein>
<name>A0A7C0YDV2_9BACT</name>
<evidence type="ECO:0000313" key="2">
    <source>
        <dbReference type="EMBL" id="HDD53439.1"/>
    </source>
</evidence>
<dbReference type="PANTHER" id="PTHR30399:SF1">
    <property type="entry name" value="UTP PYROPHOSPHATASE"/>
    <property type="match status" value="1"/>
</dbReference>
<organism evidence="2">
    <name type="scientific">Thermosulfidibacter takaii</name>
    <dbReference type="NCBI Taxonomy" id="412593"/>
    <lineage>
        <taxon>Bacteria</taxon>
        <taxon>Pseudomonadati</taxon>
        <taxon>Thermosulfidibacterota</taxon>
        <taxon>Thermosulfidibacteria</taxon>
        <taxon>Thermosulfidibacterales</taxon>
        <taxon>Thermosulfidibacteraceae</taxon>
    </lineage>
</organism>
<sequence length="180" mass="21206">MVSDLSVESPKVLVRKVKYPRIEFRTGRLTLILPPGTDPKEILEKHKGWISRKAKFIERHLEAARGLTLEERSEGEFKELVHSYVERGSRFLGVEVNKVLFRRMSTKWASCSSKGNITVNSLARFLPGRLIEYLVFHELAHLLERKHNDRFWRIVASRFPDHPELESRLFSYWFLVCERV</sequence>
<dbReference type="Pfam" id="PF01863">
    <property type="entry name" value="YgjP-like"/>
    <property type="match status" value="1"/>
</dbReference>
<proteinExistence type="predicted"/>
<dbReference type="AlphaFoldDB" id="A0A7C0YDV2"/>
<dbReference type="Proteomes" id="UP000885690">
    <property type="component" value="Unassembled WGS sequence"/>
</dbReference>
<dbReference type="Gene3D" id="3.30.2010.10">
    <property type="entry name" value="Metalloproteases ('zincins'), catalytic domain"/>
    <property type="match status" value="1"/>
</dbReference>
<accession>A0A7C0YDV2</accession>
<dbReference type="InterPro" id="IPR053136">
    <property type="entry name" value="UTP_pyrophosphatase-like"/>
</dbReference>